<dbReference type="Pfam" id="PF01814">
    <property type="entry name" value="Hemerythrin"/>
    <property type="match status" value="1"/>
</dbReference>
<keyword evidence="3" id="KW-1185">Reference proteome</keyword>
<gene>
    <name evidence="2" type="ORF">KFE25_004363</name>
</gene>
<sequence>MVLHKIDYKCTPTKRWNYDRHTTRYFLVQIRTLQHVAEGQALLCRLAHIHTQLTGRPPRYNVAPLRTHNVPRNVRLTANAIWETLPDDERKELRARLKALDLRDHDGEPIKWTGTNGNTPPMSDILERLAATPSPAPWESAALAKWWHFVYEFIEHHHDNEEQLFFPRIAERVELPPRLTADHKTMLAALKETDAIVKAETAKPPGTADWAKAATSLRHVEAIILPHLLEEEHDTLPAMMANFTAKELEPTERAMIKAQPWWSLGHLYRRFRDDMVVKQRHAVGSLGVPSVVFGALIRPKIEKYQAEVGWLVEELKQPQSHAFWEEQRALWHARSGFGGCCGPKPRGSFALAQEVGSGTRK</sequence>
<dbReference type="Gene3D" id="1.20.120.520">
    <property type="entry name" value="nmb1532 protein domain like"/>
    <property type="match status" value="1"/>
</dbReference>
<dbReference type="CDD" id="cd12108">
    <property type="entry name" value="Hr-like"/>
    <property type="match status" value="1"/>
</dbReference>
<comment type="caution">
    <text evidence="2">The sequence shown here is derived from an EMBL/GenBank/DDBJ whole genome shotgun (WGS) entry which is preliminary data.</text>
</comment>
<dbReference type="EMBL" id="JAGTXO010000085">
    <property type="protein sequence ID" value="KAG8457052.1"/>
    <property type="molecule type" value="Genomic_DNA"/>
</dbReference>
<feature type="domain" description="Hemerythrin-like" evidence="1">
    <location>
        <begin position="127"/>
        <end position="238"/>
    </location>
</feature>
<protein>
    <recommendedName>
        <fullName evidence="1">Hemerythrin-like domain-containing protein</fullName>
    </recommendedName>
</protein>
<reference evidence="2" key="1">
    <citation type="submission" date="2021-05" db="EMBL/GenBank/DDBJ databases">
        <title>The genome of the haptophyte Pavlova lutheri (Diacronema luteri, Pavlovales) - a model for lipid biosynthesis in eukaryotic algae.</title>
        <authorList>
            <person name="Hulatt C.J."/>
            <person name="Posewitz M.C."/>
        </authorList>
    </citation>
    <scope>NUCLEOTIDE SEQUENCE</scope>
    <source>
        <strain evidence="2">NIVA-4/92</strain>
    </source>
</reference>
<dbReference type="OrthoDB" id="527695at2759"/>
<evidence type="ECO:0000259" key="1">
    <source>
        <dbReference type="Pfam" id="PF01814"/>
    </source>
</evidence>
<dbReference type="InterPro" id="IPR012312">
    <property type="entry name" value="Hemerythrin-like"/>
</dbReference>
<proteinExistence type="predicted"/>
<accession>A0A8J5XAN4</accession>
<dbReference type="Proteomes" id="UP000751190">
    <property type="component" value="Unassembled WGS sequence"/>
</dbReference>
<name>A0A8J5XAN4_DIALT</name>
<evidence type="ECO:0000313" key="2">
    <source>
        <dbReference type="EMBL" id="KAG8457052.1"/>
    </source>
</evidence>
<evidence type="ECO:0000313" key="3">
    <source>
        <dbReference type="Proteomes" id="UP000751190"/>
    </source>
</evidence>
<organism evidence="2 3">
    <name type="scientific">Diacronema lutheri</name>
    <name type="common">Unicellular marine alga</name>
    <name type="synonym">Monochrysis lutheri</name>
    <dbReference type="NCBI Taxonomy" id="2081491"/>
    <lineage>
        <taxon>Eukaryota</taxon>
        <taxon>Haptista</taxon>
        <taxon>Haptophyta</taxon>
        <taxon>Pavlovophyceae</taxon>
        <taxon>Pavlovales</taxon>
        <taxon>Pavlovaceae</taxon>
        <taxon>Diacronema</taxon>
    </lineage>
</organism>
<dbReference type="AlphaFoldDB" id="A0A8J5XAN4"/>